<evidence type="ECO:0000256" key="1">
    <source>
        <dbReference type="ARBA" id="ARBA00004651"/>
    </source>
</evidence>
<evidence type="ECO:0000256" key="8">
    <source>
        <dbReference type="SAM" id="MobiDB-lite"/>
    </source>
</evidence>
<feature type="transmembrane region" description="Helical" evidence="9">
    <location>
        <begin position="112"/>
        <end position="135"/>
    </location>
</feature>
<gene>
    <name evidence="12" type="ORF">SAMN05216431_101207</name>
</gene>
<feature type="transmembrane region" description="Helical" evidence="9">
    <location>
        <begin position="439"/>
        <end position="457"/>
    </location>
</feature>
<comment type="subcellular location">
    <subcellularLocation>
        <location evidence="1">Cell membrane</location>
        <topology evidence="1">Multi-pass membrane protein</topology>
    </subcellularLocation>
</comment>
<dbReference type="PANTHER" id="PTHR33908">
    <property type="entry name" value="MANNOSYLTRANSFERASE YKCB-RELATED"/>
    <property type="match status" value="1"/>
</dbReference>
<feature type="transmembrane region" description="Helical" evidence="9">
    <location>
        <begin position="492"/>
        <end position="511"/>
    </location>
</feature>
<evidence type="ECO:0000256" key="9">
    <source>
        <dbReference type="SAM" id="Phobius"/>
    </source>
</evidence>
<dbReference type="GO" id="GO:0016757">
    <property type="term" value="F:glycosyltransferase activity"/>
    <property type="evidence" value="ECO:0007669"/>
    <property type="project" value="UniProtKB-KW"/>
</dbReference>
<feature type="region of interest" description="Disordered" evidence="8">
    <location>
        <begin position="269"/>
        <end position="330"/>
    </location>
</feature>
<keyword evidence="2" id="KW-1003">Cell membrane</keyword>
<keyword evidence="6 9" id="KW-1133">Transmembrane helix</keyword>
<keyword evidence="7 9" id="KW-0472">Membrane</keyword>
<feature type="compositionally biased region" description="Gly residues" evidence="8">
    <location>
        <begin position="661"/>
        <end position="683"/>
    </location>
</feature>
<evidence type="ECO:0000256" key="6">
    <source>
        <dbReference type="ARBA" id="ARBA00022989"/>
    </source>
</evidence>
<reference evidence="12 13" key="1">
    <citation type="submission" date="2016-10" db="EMBL/GenBank/DDBJ databases">
        <authorList>
            <person name="Varghese N."/>
            <person name="Submissions S."/>
        </authorList>
    </citation>
    <scope>NUCLEOTIDE SEQUENCE [LARGE SCALE GENOMIC DNA]</scope>
    <source>
        <strain evidence="12 13">WC1T17</strain>
    </source>
</reference>
<name>A0ABY1A9C4_9LACO</name>
<keyword evidence="4" id="KW-0808">Transferase</keyword>
<evidence type="ECO:0000256" key="7">
    <source>
        <dbReference type="ARBA" id="ARBA00023136"/>
    </source>
</evidence>
<feature type="transmembrane region" description="Helical" evidence="9">
    <location>
        <begin position="353"/>
        <end position="372"/>
    </location>
</feature>
<dbReference type="InterPro" id="IPR038731">
    <property type="entry name" value="RgtA/B/C-like"/>
</dbReference>
<feature type="domain" description="Glycosyltransferase RgtA/B/C/D-like" evidence="10">
    <location>
        <begin position="67"/>
        <end position="225"/>
    </location>
</feature>
<proteinExistence type="predicted"/>
<dbReference type="InterPro" id="IPR050297">
    <property type="entry name" value="LipidA_mod_glycosyltrf_83"/>
</dbReference>
<sequence>MNLKDSFKKINPKLALIMLLALFLYGWNIWNASSANNYYTAAIVSMTKSWHNFWYASFDPAGFITVDKPPVALWFMAISAKIFGVHGWSIVLPSVIFGVLSVYLIYAMVKPYFGKTVAEISALVMALTPIAAANARTNNMDTTLVFFLLLAGLLLQKAVKKQKLSLLLISFALVGISFNIKMLQAFMILPAMYLFYLIASKVSFKKRLAHMGLATVVLAIFTLIWPLSVDLTSASKRPYVGSSSHNSVLELAFSYNGAQRLLGQSTGIGGRFSGMGNKKSTTKKPSSNSNAPAMPNQGKSTTKAKAPTGQMGGQGGPGQVGGKGGSTGTQNNPFNIGTIGPFRLFGRALGGQIGWLLAFGIAGLIASFYALMDRKKKFWQLNVRQKQLVFWAAWLIPVAGFFSVASFFHPYYTVMLAPPIAVLAGIGFSQLFKEKNRKLRYFLAGALAITGLLQAWYVAEYSMLFAGLLAGLSLVAVACYLYFSQKNNKKQALFAKVSIFILLLAPGFWALTPALASESAAVPSAGPSLLTSGNNSGGLGSENVDQKMLKYLNKHAKNTKYLFATMDSNTAAPYIIKTGKAVMTIGGYNGTDNAISLKEFKKLVKQGKVKYFYLSGKTTNSAIVKWVKKHGTVVYGKSSSSISKVKTLSFKKPSAKSGMTPGQGGPGGQMGGTQGQGGPGQMGGAPSKKAKSNQKTKASSKAGAQGGPGGQSQGVLYKLN</sequence>
<dbReference type="PANTHER" id="PTHR33908:SF3">
    <property type="entry name" value="UNDECAPRENYL PHOSPHATE-ALPHA-4-AMINO-4-DEOXY-L-ARABINOSE ARABINOSYL TRANSFERASE"/>
    <property type="match status" value="1"/>
</dbReference>
<accession>A0ABY1A9C4</accession>
<feature type="transmembrane region" description="Helical" evidence="9">
    <location>
        <begin position="208"/>
        <end position="228"/>
    </location>
</feature>
<feature type="compositionally biased region" description="Low complexity" evidence="8">
    <location>
        <begin position="277"/>
        <end position="290"/>
    </location>
</feature>
<feature type="transmembrane region" description="Helical" evidence="9">
    <location>
        <begin position="414"/>
        <end position="432"/>
    </location>
</feature>
<dbReference type="EMBL" id="FOCC01000001">
    <property type="protein sequence ID" value="SEM35577.1"/>
    <property type="molecule type" value="Genomic_DNA"/>
</dbReference>
<evidence type="ECO:0000313" key="13">
    <source>
        <dbReference type="Proteomes" id="UP000182089"/>
    </source>
</evidence>
<feature type="transmembrane region" description="Helical" evidence="9">
    <location>
        <begin position="142"/>
        <end position="159"/>
    </location>
</feature>
<dbReference type="Proteomes" id="UP000182089">
    <property type="component" value="Unassembled WGS sequence"/>
</dbReference>
<evidence type="ECO:0000256" key="5">
    <source>
        <dbReference type="ARBA" id="ARBA00022692"/>
    </source>
</evidence>
<feature type="compositionally biased region" description="Gly residues" evidence="8">
    <location>
        <begin position="310"/>
        <end position="327"/>
    </location>
</feature>
<evidence type="ECO:0000313" key="12">
    <source>
        <dbReference type="EMBL" id="SEM35577.1"/>
    </source>
</evidence>
<evidence type="ECO:0000256" key="4">
    <source>
        <dbReference type="ARBA" id="ARBA00022679"/>
    </source>
</evidence>
<feature type="transmembrane region" description="Helical" evidence="9">
    <location>
        <begin position="87"/>
        <end position="106"/>
    </location>
</feature>
<feature type="region of interest" description="Disordered" evidence="8">
    <location>
        <begin position="650"/>
        <end position="720"/>
    </location>
</feature>
<comment type="caution">
    <text evidence="12">The sequence shown here is derived from an EMBL/GenBank/DDBJ whole genome shotgun (WGS) entry which is preliminary data.</text>
</comment>
<feature type="transmembrane region" description="Helical" evidence="9">
    <location>
        <begin position="165"/>
        <end position="196"/>
    </location>
</feature>
<evidence type="ECO:0000256" key="2">
    <source>
        <dbReference type="ARBA" id="ARBA00022475"/>
    </source>
</evidence>
<keyword evidence="3 12" id="KW-0328">Glycosyltransferase</keyword>
<dbReference type="Pfam" id="PF13231">
    <property type="entry name" value="PMT_2"/>
    <property type="match status" value="1"/>
</dbReference>
<dbReference type="Pfam" id="PF24878">
    <property type="entry name" value="YkcB_C"/>
    <property type="match status" value="1"/>
</dbReference>
<feature type="transmembrane region" description="Helical" evidence="9">
    <location>
        <begin position="388"/>
        <end position="408"/>
    </location>
</feature>
<evidence type="ECO:0000256" key="3">
    <source>
        <dbReference type="ARBA" id="ARBA00022676"/>
    </source>
</evidence>
<feature type="transmembrane region" description="Helical" evidence="9">
    <location>
        <begin position="463"/>
        <end position="483"/>
    </location>
</feature>
<feature type="domain" description="Putative mannosyltransferase YkcA/B-like C-terminal" evidence="11">
    <location>
        <begin position="548"/>
        <end position="630"/>
    </location>
</feature>
<evidence type="ECO:0000259" key="10">
    <source>
        <dbReference type="Pfam" id="PF13231"/>
    </source>
</evidence>
<keyword evidence="5 9" id="KW-0812">Transmembrane</keyword>
<organism evidence="12 13">
    <name type="scientific">Ligilactobacillus ruminis</name>
    <dbReference type="NCBI Taxonomy" id="1623"/>
    <lineage>
        <taxon>Bacteria</taxon>
        <taxon>Bacillati</taxon>
        <taxon>Bacillota</taxon>
        <taxon>Bacilli</taxon>
        <taxon>Lactobacillales</taxon>
        <taxon>Lactobacillaceae</taxon>
        <taxon>Ligilactobacillus</taxon>
    </lineage>
</organism>
<protein>
    <submittedName>
        <fullName evidence="12">Dolichyl-phosphate-mannose-protein mannosyltransferase</fullName>
    </submittedName>
</protein>
<dbReference type="InterPro" id="IPR056785">
    <property type="entry name" value="YkcA/B-like_C"/>
</dbReference>
<evidence type="ECO:0000259" key="11">
    <source>
        <dbReference type="Pfam" id="PF24878"/>
    </source>
</evidence>